<reference evidence="2 3" key="1">
    <citation type="journal article" date="2015" name="PLoS ONE">
        <title>Azotobacter Genomes: The Genome of Azotobacter chroococcum NCIMB 8003 (ATCC 4412).</title>
        <authorList>
            <person name="Robson R.L."/>
            <person name="Jones R."/>
            <person name="Robson R.M."/>
            <person name="Schwartz A."/>
            <person name="Richardson T.H."/>
        </authorList>
    </citation>
    <scope>NUCLEOTIDE SEQUENCE [LARGE SCALE GENOMIC DNA]</scope>
    <source>
        <strain evidence="2 3">NCIMB 8003</strain>
        <plasmid evidence="3">Plasmid pAcX50e</plasmid>
    </source>
</reference>
<gene>
    <name evidence="2" type="ORF">Achr_e50</name>
</gene>
<keyword evidence="3" id="KW-1185">Reference proteome</keyword>
<protein>
    <submittedName>
        <fullName evidence="2">Transposase, IS4 family</fullName>
    </submittedName>
</protein>
<proteinExistence type="predicted"/>
<dbReference type="HOGENOM" id="CLU_1340986_0_0_6"/>
<dbReference type="KEGG" id="acx:Achr_e50"/>
<dbReference type="PANTHER" id="PTHR35404:SF8">
    <property type="entry name" value="TRANSPOSASE OF TN10"/>
    <property type="match status" value="1"/>
</dbReference>
<geneLocation type="plasmid" evidence="2 3">
    <name>pAcX50e</name>
</geneLocation>
<dbReference type="EMBL" id="CP010420">
    <property type="protein sequence ID" value="AJE23599.1"/>
    <property type="molecule type" value="Genomic_DNA"/>
</dbReference>
<keyword evidence="2" id="KW-0614">Plasmid</keyword>
<organism evidence="2 3">
    <name type="scientific">Azotobacter chroococcum NCIMB 8003</name>
    <dbReference type="NCBI Taxonomy" id="1328314"/>
    <lineage>
        <taxon>Bacteria</taxon>
        <taxon>Pseudomonadati</taxon>
        <taxon>Pseudomonadota</taxon>
        <taxon>Gammaproteobacteria</taxon>
        <taxon>Pseudomonadales</taxon>
        <taxon>Pseudomonadaceae</taxon>
        <taxon>Azotobacter</taxon>
    </lineage>
</organism>
<evidence type="ECO:0000256" key="1">
    <source>
        <dbReference type="SAM" id="MobiDB-lite"/>
    </source>
</evidence>
<dbReference type="Proteomes" id="UP000068210">
    <property type="component" value="Plasmid pAcX50e"/>
</dbReference>
<accession>A0A0C4WSH0</accession>
<dbReference type="AlphaFoldDB" id="A0A0C4WSH0"/>
<evidence type="ECO:0000313" key="3">
    <source>
        <dbReference type="Proteomes" id="UP000068210"/>
    </source>
</evidence>
<evidence type="ECO:0000313" key="2">
    <source>
        <dbReference type="EMBL" id="AJE23599.1"/>
    </source>
</evidence>
<dbReference type="InterPro" id="IPR012337">
    <property type="entry name" value="RNaseH-like_sf"/>
</dbReference>
<feature type="compositionally biased region" description="Low complexity" evidence="1">
    <location>
        <begin position="171"/>
        <end position="184"/>
    </location>
</feature>
<dbReference type="SUPFAM" id="SSF53098">
    <property type="entry name" value="Ribonuclease H-like"/>
    <property type="match status" value="1"/>
</dbReference>
<sequence>MPSTACSATGSCRPSGGCSTGPCSAALLGSLKHPLILVDWSPIDAAGTLFLLLEALAAMLPARCTPLLVTDASFRRPWFQAVEAMGWHYVGRVRNRDLCRFGEQPWQPVKSLYALVSASPKRLGRFEMTCSAPWSPHSLRGEACAAGAQASARHRNPGPGQTQPAKRAARARALAAGQQSARGAVECRAGRGDLGAVDVSSQRH</sequence>
<name>A0A0C4WSH0_9GAMM</name>
<dbReference type="PANTHER" id="PTHR35404">
    <property type="entry name" value="TRANSPOSASE OF TN10"/>
    <property type="match status" value="1"/>
</dbReference>
<feature type="region of interest" description="Disordered" evidence="1">
    <location>
        <begin position="145"/>
        <end position="184"/>
    </location>
</feature>